<reference evidence="1" key="1">
    <citation type="journal article" date="2018" name="Genome Biol.">
        <title>SKESA: strategic k-mer extension for scrupulous assemblies.</title>
        <authorList>
            <person name="Souvorov A."/>
            <person name="Agarwala R."/>
            <person name="Lipman D.J."/>
        </authorList>
    </citation>
    <scope>NUCLEOTIDE SEQUENCE</scope>
    <source>
        <strain evidence="1">BCW_2640</strain>
    </source>
</reference>
<evidence type="ECO:0000313" key="1">
    <source>
        <dbReference type="EMBL" id="HAE1795986.1"/>
    </source>
</evidence>
<comment type="caution">
    <text evidence="1">The sequence shown here is derived from an EMBL/GenBank/DDBJ whole genome shotgun (WGS) entry which is preliminary data.</text>
</comment>
<gene>
    <name evidence="1" type="ORF">G3V02_004799</name>
</gene>
<proteinExistence type="predicted"/>
<reference evidence="1" key="2">
    <citation type="submission" date="2018-07" db="EMBL/GenBank/DDBJ databases">
        <authorList>
            <consortium name="NCBI Pathogen Detection Project"/>
        </authorList>
    </citation>
    <scope>NUCLEOTIDE SEQUENCE</scope>
    <source>
        <strain evidence="1">BCW_2640</strain>
    </source>
</reference>
<name>A0A5I2WW93_SALET</name>
<dbReference type="AlphaFoldDB" id="A0A5I2WW93"/>
<accession>A0A5I2WW93</accession>
<sequence length="75" mass="8796">MANRRHTRADVQHTHTQTEINRRLYRAKKLARCLWAESLSDNSVIADMCISSLLSYLADDLRDVHKLFNEKKDPQ</sequence>
<organism evidence="1">
    <name type="scientific">Salmonella enterica subsp. enterica serovar Ank</name>
    <dbReference type="NCBI Taxonomy" id="1173578"/>
    <lineage>
        <taxon>Bacteria</taxon>
        <taxon>Pseudomonadati</taxon>
        <taxon>Pseudomonadota</taxon>
        <taxon>Gammaproteobacteria</taxon>
        <taxon>Enterobacterales</taxon>
        <taxon>Enterobacteriaceae</taxon>
        <taxon>Salmonella</taxon>
    </lineage>
</organism>
<protein>
    <submittedName>
        <fullName evidence="1">Derepression protein</fullName>
    </submittedName>
</protein>
<dbReference type="EMBL" id="DAARBX010000037">
    <property type="protein sequence ID" value="HAE1795986.1"/>
    <property type="molecule type" value="Genomic_DNA"/>
</dbReference>